<gene>
    <name evidence="1" type="ORF">C2E21_8717</name>
</gene>
<protein>
    <submittedName>
        <fullName evidence="1">Pyruvate dehydrogenase</fullName>
    </submittedName>
</protein>
<dbReference type="Proteomes" id="UP000239899">
    <property type="component" value="Unassembled WGS sequence"/>
</dbReference>
<reference evidence="1 2" key="1">
    <citation type="journal article" date="2018" name="Plant J.">
        <title>Genome sequences of Chlorella sorokiniana UTEX 1602 and Micractinium conductrix SAG 241.80: implications to maltose excretion by a green alga.</title>
        <authorList>
            <person name="Arriola M.B."/>
            <person name="Velmurugan N."/>
            <person name="Zhang Y."/>
            <person name="Plunkett M.H."/>
            <person name="Hondzo H."/>
            <person name="Barney B.M."/>
        </authorList>
    </citation>
    <scope>NUCLEOTIDE SEQUENCE [LARGE SCALE GENOMIC DNA]</scope>
    <source>
        <strain evidence="2">UTEX 1602</strain>
    </source>
</reference>
<dbReference type="EMBL" id="LHPG02000022">
    <property type="protein sequence ID" value="PRW20759.1"/>
    <property type="molecule type" value="Genomic_DNA"/>
</dbReference>
<evidence type="ECO:0000313" key="1">
    <source>
        <dbReference type="EMBL" id="PRW20759.1"/>
    </source>
</evidence>
<proteinExistence type="predicted"/>
<keyword evidence="2" id="KW-1185">Reference proteome</keyword>
<name>A0A2P6TDQ1_CHLSO</name>
<dbReference type="OrthoDB" id="10532832at2759"/>
<evidence type="ECO:0000313" key="2">
    <source>
        <dbReference type="Proteomes" id="UP000239899"/>
    </source>
</evidence>
<sequence>MRNLWDHVRLFDNTYAVLRGKLAIGGHIVDRALGLRGKRTMFGQQLATLVIPGVLEVRAAPWHSRATTELYGRVSAADAKFEVALDMNTGFLGVTFGTDL</sequence>
<comment type="caution">
    <text evidence="1">The sequence shown here is derived from an EMBL/GenBank/DDBJ whole genome shotgun (WGS) entry which is preliminary data.</text>
</comment>
<accession>A0A2P6TDQ1</accession>
<dbReference type="AlphaFoldDB" id="A0A2P6TDQ1"/>
<keyword evidence="1" id="KW-0670">Pyruvate</keyword>
<organism evidence="1 2">
    <name type="scientific">Chlorella sorokiniana</name>
    <name type="common">Freshwater green alga</name>
    <dbReference type="NCBI Taxonomy" id="3076"/>
    <lineage>
        <taxon>Eukaryota</taxon>
        <taxon>Viridiplantae</taxon>
        <taxon>Chlorophyta</taxon>
        <taxon>core chlorophytes</taxon>
        <taxon>Trebouxiophyceae</taxon>
        <taxon>Chlorellales</taxon>
        <taxon>Chlorellaceae</taxon>
        <taxon>Chlorella clade</taxon>
        <taxon>Chlorella</taxon>
    </lineage>
</organism>